<reference evidence="3" key="1">
    <citation type="submission" date="2025-08" db="UniProtKB">
        <authorList>
            <consortium name="Ensembl"/>
        </authorList>
    </citation>
    <scope>IDENTIFICATION</scope>
</reference>
<dbReference type="GO" id="GO:0004352">
    <property type="term" value="F:glutamate dehydrogenase (NAD+) activity"/>
    <property type="evidence" value="ECO:0007669"/>
    <property type="project" value="TreeGrafter"/>
</dbReference>
<dbReference type="InterPro" id="IPR006096">
    <property type="entry name" value="Glu/Leu/Phe/Val/Trp_DH_C"/>
</dbReference>
<dbReference type="OMA" id="GNDTCYL"/>
<evidence type="ECO:0000256" key="1">
    <source>
        <dbReference type="ARBA" id="ARBA00023002"/>
    </source>
</evidence>
<dbReference type="Ensembl" id="ENSMNET00000067898.1">
    <property type="protein sequence ID" value="ENSMNEP00000043390.1"/>
    <property type="gene ID" value="ENSMNEG00000044382.1"/>
</dbReference>
<dbReference type="GO" id="GO:0005739">
    <property type="term" value="C:mitochondrion"/>
    <property type="evidence" value="ECO:0007669"/>
    <property type="project" value="TreeGrafter"/>
</dbReference>
<dbReference type="InterPro" id="IPR036291">
    <property type="entry name" value="NAD(P)-bd_dom_sf"/>
</dbReference>
<keyword evidence="4" id="KW-1185">Reference proteome</keyword>
<dbReference type="SUPFAM" id="SSF51735">
    <property type="entry name" value="NAD(P)-binding Rossmann-fold domains"/>
    <property type="match status" value="1"/>
</dbReference>
<accession>A0A2K6E5E9</accession>
<dbReference type="SMART" id="SM00839">
    <property type="entry name" value="ELFV_dehydrog"/>
    <property type="match status" value="1"/>
</dbReference>
<reference evidence="3" key="2">
    <citation type="submission" date="2025-09" db="UniProtKB">
        <authorList>
            <consortium name="Ensembl"/>
        </authorList>
    </citation>
    <scope>IDENTIFICATION</scope>
</reference>
<dbReference type="Proteomes" id="UP000233120">
    <property type="component" value="Unassembled WGS sequence"/>
</dbReference>
<dbReference type="Pfam" id="PF00208">
    <property type="entry name" value="ELFV_dehydrog"/>
    <property type="match status" value="1"/>
</dbReference>
<evidence type="ECO:0000313" key="4">
    <source>
        <dbReference type="Proteomes" id="UP000233120"/>
    </source>
</evidence>
<dbReference type="STRING" id="9545.ENSMNEP00000043390"/>
<proteinExistence type="predicted"/>
<dbReference type="PANTHER" id="PTHR11606:SF13">
    <property type="entry name" value="GLUTAMATE DEHYDROGENASE 1, MITOCHONDRIAL"/>
    <property type="match status" value="1"/>
</dbReference>
<dbReference type="Gene3D" id="3.40.50.720">
    <property type="entry name" value="NAD(P)-binding Rossmann-like Domain"/>
    <property type="match status" value="1"/>
</dbReference>
<evidence type="ECO:0000313" key="3">
    <source>
        <dbReference type="Ensembl" id="ENSMNEP00000043390.1"/>
    </source>
</evidence>
<dbReference type="PANTHER" id="PTHR11606">
    <property type="entry name" value="GLUTAMATE DEHYDROGENASE"/>
    <property type="match status" value="1"/>
</dbReference>
<evidence type="ECO:0000259" key="2">
    <source>
        <dbReference type="SMART" id="SM00839"/>
    </source>
</evidence>
<dbReference type="GO" id="GO:0006538">
    <property type="term" value="P:L-glutamate catabolic process"/>
    <property type="evidence" value="ECO:0007669"/>
    <property type="project" value="TreeGrafter"/>
</dbReference>
<name>A0A2K6E5E9_MACNE</name>
<dbReference type="GeneTree" id="ENSGT00390000000854"/>
<dbReference type="Bgee" id="ENSMNEG00000044382">
    <property type="expression patterns" value="Expressed in liver and 12 other cell types or tissues"/>
</dbReference>
<feature type="domain" description="Glutamate/phenylalanine/leucine/valine/L-tryptophan dehydrogenase C-terminal" evidence="2">
    <location>
        <begin position="3"/>
        <end position="213"/>
    </location>
</feature>
<keyword evidence="1" id="KW-0560">Oxidoreductase</keyword>
<dbReference type="AlphaFoldDB" id="A0A2K6E5E9"/>
<sequence>FCGFGNVGQHSMRYLYRFGAKCIAVGETDGSIWNPDGIDPKELEDFKLQHGSILGFPKAKPYEGNILEADCDILIPAASEKQLTKSNAPRVKAKIFLERNINVIPALYLNAGGQYLDLFGVLFFFIVSVQESLERKFGKHGGTIPIVPKAEFQDRISGASEKHVVHSGLAYTMERSARQIMRTAMKYNLGLDLRTAAYVNAIEKVFKVYSEAGVTFT</sequence>
<organism evidence="3 4">
    <name type="scientific">Macaca nemestrina</name>
    <name type="common">Pig-tailed macaque</name>
    <dbReference type="NCBI Taxonomy" id="9545"/>
    <lineage>
        <taxon>Eukaryota</taxon>
        <taxon>Metazoa</taxon>
        <taxon>Chordata</taxon>
        <taxon>Craniata</taxon>
        <taxon>Vertebrata</taxon>
        <taxon>Euteleostomi</taxon>
        <taxon>Mammalia</taxon>
        <taxon>Eutheria</taxon>
        <taxon>Euarchontoglires</taxon>
        <taxon>Primates</taxon>
        <taxon>Haplorrhini</taxon>
        <taxon>Catarrhini</taxon>
        <taxon>Cercopithecidae</taxon>
        <taxon>Cercopithecinae</taxon>
        <taxon>Macaca</taxon>
    </lineage>
</organism>
<protein>
    <recommendedName>
        <fullName evidence="2">Glutamate/phenylalanine/leucine/valine/L-tryptophan dehydrogenase C-terminal domain-containing protein</fullName>
    </recommendedName>
</protein>